<proteinExistence type="predicted"/>
<dbReference type="PANTHER" id="PTHR40469:SF2">
    <property type="entry name" value="GALACTOSE-BINDING DOMAIN-LIKE SUPERFAMILY PROTEIN"/>
    <property type="match status" value="1"/>
</dbReference>
<dbReference type="AlphaFoldDB" id="A0AAW6TVW9"/>
<dbReference type="PANTHER" id="PTHR40469">
    <property type="entry name" value="SECRETED GLYCOSYL HYDROLASE"/>
    <property type="match status" value="1"/>
</dbReference>
<dbReference type="SUPFAM" id="SSF52317">
    <property type="entry name" value="Class I glutamine amidotransferase-like"/>
    <property type="match status" value="1"/>
</dbReference>
<protein>
    <submittedName>
        <fullName evidence="2">ThuA domain-containing protein</fullName>
    </submittedName>
</protein>
<dbReference type="EMBL" id="JASCXX010000005">
    <property type="protein sequence ID" value="MDI6448587.1"/>
    <property type="molecule type" value="Genomic_DNA"/>
</dbReference>
<dbReference type="Pfam" id="PF06283">
    <property type="entry name" value="ThuA"/>
    <property type="match status" value="1"/>
</dbReference>
<comment type="caution">
    <text evidence="2">The sequence shown here is derived from an EMBL/GenBank/DDBJ whole genome shotgun (WGS) entry which is preliminary data.</text>
</comment>
<dbReference type="Proteomes" id="UP001431776">
    <property type="component" value="Unassembled WGS sequence"/>
</dbReference>
<organism evidence="2 3">
    <name type="scientific">Anaerobaca lacustris</name>
    <dbReference type="NCBI Taxonomy" id="3044600"/>
    <lineage>
        <taxon>Bacteria</taxon>
        <taxon>Pseudomonadati</taxon>
        <taxon>Planctomycetota</taxon>
        <taxon>Phycisphaerae</taxon>
        <taxon>Sedimentisphaerales</taxon>
        <taxon>Anaerobacaceae</taxon>
        <taxon>Anaerobaca</taxon>
    </lineage>
</organism>
<dbReference type="RefSeq" id="WP_349243998.1">
    <property type="nucleotide sequence ID" value="NZ_JASCXX010000005.1"/>
</dbReference>
<dbReference type="InterPro" id="IPR029010">
    <property type="entry name" value="ThuA-like"/>
</dbReference>
<evidence type="ECO:0000313" key="3">
    <source>
        <dbReference type="Proteomes" id="UP001431776"/>
    </source>
</evidence>
<dbReference type="InterPro" id="IPR029062">
    <property type="entry name" value="Class_I_gatase-like"/>
</dbReference>
<dbReference type="Gene3D" id="3.20.20.150">
    <property type="entry name" value="Divalent-metal-dependent TIM barrel enzymes"/>
    <property type="match status" value="1"/>
</dbReference>
<reference evidence="2" key="1">
    <citation type="submission" date="2023-05" db="EMBL/GenBank/DDBJ databases">
        <title>Anaerotaeda fermentans gen. nov., sp. nov., a novel anaerobic planctomycete of the new family within the order Sedimentisphaerales isolated from Taman Peninsula, Russia.</title>
        <authorList>
            <person name="Khomyakova M.A."/>
            <person name="Merkel A.Y."/>
            <person name="Slobodkin A.I."/>
        </authorList>
    </citation>
    <scope>NUCLEOTIDE SEQUENCE</scope>
    <source>
        <strain evidence="2">M17dextr</strain>
    </source>
</reference>
<name>A0AAW6TVW9_9BACT</name>
<dbReference type="Gene3D" id="3.40.50.880">
    <property type="match status" value="1"/>
</dbReference>
<gene>
    <name evidence="2" type="ORF">QJ522_05990</name>
</gene>
<evidence type="ECO:0000259" key="1">
    <source>
        <dbReference type="Pfam" id="PF06283"/>
    </source>
</evidence>
<sequence length="488" mass="54474">MPDELLTRRRFLRQTTAAGVLIASAFERGTAQPQVTENMDERQRIERAIPAEAPARPLRPRKLLIFDLNVGYGGHGSIRTANQAFTQMGQRTGAFETVVSRDPAVFEPASLWRFDTVFFNNTVGNLFEDLALRESLVEFVYAGGGLMGVHGTSVAFTKWPGAIEDWPEFGIMLGARGANHKANDEHVVIKLDDPTHPVNQVFGGQDFDYRDEFFRVHEPYSRDRVRVLMSIDTARTDMQQEPSYGAVVRADNDYALAWVRQYGRGRVFYCTIAHHPSVFWDPKMLQFYLAATQFALGDLPAPTTPSAKLTPAIRAQEELGWRLNLVAAEPGDSTFFDTIDRASELGMLYVGGSNRQKISRDIPKKFHDRLAAEEMQQIRLKLDAASVRLLTYHVDAMPSDSAGQLKIVEFAQKMGIEAVVAPGTRIAPEGKLPQIVSLDKAARAQGIDSLLDETRRQEQGPVIFCVESGDDELKRTIETFNKAVTKPT</sequence>
<dbReference type="InterPro" id="IPR006311">
    <property type="entry name" value="TAT_signal"/>
</dbReference>
<keyword evidence="3" id="KW-1185">Reference proteome</keyword>
<feature type="domain" description="ThuA-like" evidence="1">
    <location>
        <begin position="62"/>
        <end position="295"/>
    </location>
</feature>
<accession>A0AAW6TVW9</accession>
<evidence type="ECO:0000313" key="2">
    <source>
        <dbReference type="EMBL" id="MDI6448587.1"/>
    </source>
</evidence>
<dbReference type="PROSITE" id="PS51318">
    <property type="entry name" value="TAT"/>
    <property type="match status" value="1"/>
</dbReference>